<organism evidence="2 3">
    <name type="scientific">Austropuccinia psidii MF-1</name>
    <dbReference type="NCBI Taxonomy" id="1389203"/>
    <lineage>
        <taxon>Eukaryota</taxon>
        <taxon>Fungi</taxon>
        <taxon>Dikarya</taxon>
        <taxon>Basidiomycota</taxon>
        <taxon>Pucciniomycotina</taxon>
        <taxon>Pucciniomycetes</taxon>
        <taxon>Pucciniales</taxon>
        <taxon>Sphaerophragmiaceae</taxon>
        <taxon>Austropuccinia</taxon>
    </lineage>
</organism>
<evidence type="ECO:0000313" key="2">
    <source>
        <dbReference type="EMBL" id="MBW0553545.1"/>
    </source>
</evidence>
<dbReference type="Proteomes" id="UP000765509">
    <property type="component" value="Unassembled WGS sequence"/>
</dbReference>
<dbReference type="EMBL" id="AVOT02059983">
    <property type="protein sequence ID" value="MBW0553545.1"/>
    <property type="molecule type" value="Genomic_DNA"/>
</dbReference>
<keyword evidence="3" id="KW-1185">Reference proteome</keyword>
<feature type="region of interest" description="Disordered" evidence="1">
    <location>
        <begin position="100"/>
        <end position="133"/>
    </location>
</feature>
<evidence type="ECO:0000256" key="1">
    <source>
        <dbReference type="SAM" id="MobiDB-lite"/>
    </source>
</evidence>
<reference evidence="2" key="1">
    <citation type="submission" date="2021-03" db="EMBL/GenBank/DDBJ databases">
        <title>Draft genome sequence of rust myrtle Austropuccinia psidii MF-1, a brazilian biotype.</title>
        <authorList>
            <person name="Quecine M.C."/>
            <person name="Pachon D.M.R."/>
            <person name="Bonatelli M.L."/>
            <person name="Correr F.H."/>
            <person name="Franceschini L.M."/>
            <person name="Leite T.F."/>
            <person name="Margarido G.R.A."/>
            <person name="Almeida C.A."/>
            <person name="Ferrarezi J.A."/>
            <person name="Labate C.A."/>
        </authorList>
    </citation>
    <scope>NUCLEOTIDE SEQUENCE</scope>
    <source>
        <strain evidence="2">MF-1</strain>
    </source>
</reference>
<accession>A0A9Q3IZZ7</accession>
<name>A0A9Q3IZZ7_9BASI</name>
<proteinExistence type="predicted"/>
<dbReference type="AlphaFoldDB" id="A0A9Q3IZZ7"/>
<sequence length="165" mass="18709">MISRKCVRKCEPTWITCTGETTVINPVVASKGKFAKASEHSFVQSKVKNLGIPWNQPEERTRLFRSRRAGFGKNGEWKDTEQNHSNTPIRLLIQQRLQNRGLDRHASSTSAPPTPQRPVPVENGTQEVQPGFTLGRTRASWQKICCRAIALKECMEITKGWNPNR</sequence>
<comment type="caution">
    <text evidence="2">The sequence shown here is derived from an EMBL/GenBank/DDBJ whole genome shotgun (WGS) entry which is preliminary data.</text>
</comment>
<gene>
    <name evidence="2" type="ORF">O181_093260</name>
</gene>
<protein>
    <submittedName>
        <fullName evidence="2">Uncharacterized protein</fullName>
    </submittedName>
</protein>
<evidence type="ECO:0000313" key="3">
    <source>
        <dbReference type="Proteomes" id="UP000765509"/>
    </source>
</evidence>